<dbReference type="PROSITE" id="PS52048">
    <property type="entry name" value="UCH_DOMAIN"/>
    <property type="match status" value="1"/>
</dbReference>
<dbReference type="GO" id="GO:0005737">
    <property type="term" value="C:cytoplasm"/>
    <property type="evidence" value="ECO:0007669"/>
    <property type="project" value="TreeGrafter"/>
</dbReference>
<dbReference type="PRINTS" id="PR00707">
    <property type="entry name" value="UBCTHYDRLASE"/>
</dbReference>
<evidence type="ECO:0000256" key="1">
    <source>
        <dbReference type="ARBA" id="ARBA00000707"/>
    </source>
</evidence>
<dbReference type="EC" id="3.4.19.12" evidence="7 11"/>
<protein>
    <recommendedName>
        <fullName evidence="7 11">Ubiquitin carboxyl-terminal hydrolase</fullName>
        <ecNumber evidence="7 11">3.4.19.12</ecNumber>
    </recommendedName>
</protein>
<comment type="catalytic activity">
    <reaction evidence="1 7 10 11">
        <text>Thiol-dependent hydrolysis of ester, thioester, amide, peptide and isopeptide bonds formed by the C-terminal Gly of ubiquitin (a 76-residue protein attached to proteins as an intracellular targeting signal).</text>
        <dbReference type="EC" id="3.4.19.12"/>
    </reaction>
</comment>
<dbReference type="Pfam" id="PF18031">
    <property type="entry name" value="UCH_C"/>
    <property type="match status" value="1"/>
</dbReference>
<dbReference type="InterPro" id="IPR041507">
    <property type="entry name" value="UCH_C"/>
</dbReference>
<dbReference type="Pfam" id="PF01088">
    <property type="entry name" value="Peptidase_C12"/>
    <property type="match status" value="1"/>
</dbReference>
<keyword evidence="3 7" id="KW-0645">Protease</keyword>
<dbReference type="Gene3D" id="3.40.532.10">
    <property type="entry name" value="Peptidase C12, ubiquitin carboxyl-terminal hydrolase"/>
    <property type="match status" value="1"/>
</dbReference>
<evidence type="ECO:0000256" key="2">
    <source>
        <dbReference type="ARBA" id="ARBA00009326"/>
    </source>
</evidence>
<sequence length="338" mass="38613">MEDDGWCTIESDPGVFTELITKIGVKDIQVEELYSLESFEYERLKPILGLIFLFKWVDDKEPKQISENTDIFFANQVINNACATQAILSILLNNKDIDIGEELSNFKSFVQEFPPPMKGEAIGNSDLIRETHNSFAIPQPFIFSKDKSKSSSDAFHFISFIPFDGKVYELDGLKQGPICLGEYTDIDNWLDVVTGVIQSRMEKYSEKEIRFNLMAVIKNRTSTLKSKISDLEKRLELVDTKFNRHDSMDTDDSDGLPTNKADLQVIKGDIEMEIDNLNNEIVLEKEKFKVWREENIRRKHNFMPFLLNLIKSLAEKDKLQPMIDAAKASAASKSSSSK</sequence>
<dbReference type="InterPro" id="IPR017390">
    <property type="entry name" value="Ubiquitinyl_hydrolase_UCH37"/>
</dbReference>
<keyword evidence="12" id="KW-0175">Coiled coil</keyword>
<dbReference type="InterPro" id="IPR036959">
    <property type="entry name" value="Peptidase_C12_UCH_sf"/>
</dbReference>
<dbReference type="CDD" id="cd09617">
    <property type="entry name" value="Peptidase_C12_UCH37_BAP1"/>
    <property type="match status" value="1"/>
</dbReference>
<reference evidence="14" key="1">
    <citation type="submission" date="2020-01" db="EMBL/GenBank/DDBJ databases">
        <title>Development of genomics and gene disruption for Polysphondylium violaceum indicates a role for the polyketide synthase stlB in stalk morphogenesis.</title>
        <authorList>
            <person name="Narita B."/>
            <person name="Kawabe Y."/>
            <person name="Kin K."/>
            <person name="Saito T."/>
            <person name="Gibbs R."/>
            <person name="Kuspa A."/>
            <person name="Muzny D."/>
            <person name="Queller D."/>
            <person name="Richards S."/>
            <person name="Strassman J."/>
            <person name="Sucgang R."/>
            <person name="Worley K."/>
            <person name="Schaap P."/>
        </authorList>
    </citation>
    <scope>NUCLEOTIDE SEQUENCE</scope>
    <source>
        <strain evidence="14">QSvi11</strain>
    </source>
</reference>
<comment type="caution">
    <text evidence="14">The sequence shown here is derived from an EMBL/GenBank/DDBJ whole genome shotgun (WGS) entry which is preliminary data.</text>
</comment>
<dbReference type="SUPFAM" id="SSF54001">
    <property type="entry name" value="Cysteine proteinases"/>
    <property type="match status" value="1"/>
</dbReference>
<dbReference type="EMBL" id="AJWJ01000297">
    <property type="protein sequence ID" value="KAF2072236.1"/>
    <property type="molecule type" value="Genomic_DNA"/>
</dbReference>
<evidence type="ECO:0000256" key="8">
    <source>
        <dbReference type="PIRSR" id="PIRSR038120-1"/>
    </source>
</evidence>
<evidence type="ECO:0000256" key="7">
    <source>
        <dbReference type="PIRNR" id="PIRNR038120"/>
    </source>
</evidence>
<evidence type="ECO:0000259" key="13">
    <source>
        <dbReference type="PROSITE" id="PS52048"/>
    </source>
</evidence>
<feature type="site" description="Important for enzyme activity" evidence="9 10">
    <location>
        <position position="171"/>
    </location>
</feature>
<evidence type="ECO:0000256" key="9">
    <source>
        <dbReference type="PIRSR" id="PIRSR038120-2"/>
    </source>
</evidence>
<feature type="domain" description="UCH catalytic" evidence="13">
    <location>
        <begin position="5"/>
        <end position="218"/>
    </location>
</feature>
<comment type="similarity">
    <text evidence="2 7 10 11">Belongs to the peptidase C12 family.</text>
</comment>
<feature type="site" description="Transition state stabilizer" evidence="10">
    <location>
        <position position="76"/>
    </location>
</feature>
<keyword evidence="15" id="KW-1185">Reference proteome</keyword>
<feature type="active site" description="Nucleophile" evidence="8 10">
    <location>
        <position position="82"/>
    </location>
</feature>
<dbReference type="PROSITE" id="PS52049">
    <property type="entry name" value="ULD"/>
    <property type="match status" value="1"/>
</dbReference>
<evidence type="ECO:0000313" key="15">
    <source>
        <dbReference type="Proteomes" id="UP000695562"/>
    </source>
</evidence>
<name>A0A8J4PZW9_9MYCE</name>
<keyword evidence="5 7" id="KW-0378">Hydrolase</keyword>
<dbReference type="Proteomes" id="UP000695562">
    <property type="component" value="Unassembled WGS sequence"/>
</dbReference>
<dbReference type="OrthoDB" id="1924260at2759"/>
<proteinExistence type="inferred from homology"/>
<dbReference type="FunFam" id="3.40.532.10:FF:000016">
    <property type="entry name" value="Ubiquitin carboxyl-terminal hydrolase"/>
    <property type="match status" value="1"/>
</dbReference>
<accession>A0A8J4PZW9</accession>
<dbReference type="PANTHER" id="PTHR10589">
    <property type="entry name" value="UBIQUITIN CARBOXYL-TERMINAL HYDROLASE"/>
    <property type="match status" value="1"/>
</dbReference>
<dbReference type="PIRSF" id="PIRSF038120">
    <property type="entry name" value="Ubiquitinyl_hydrolase_UCH37"/>
    <property type="match status" value="1"/>
</dbReference>
<dbReference type="AlphaFoldDB" id="A0A8J4PZW9"/>
<evidence type="ECO:0000256" key="10">
    <source>
        <dbReference type="PROSITE-ProRule" id="PRU01393"/>
    </source>
</evidence>
<dbReference type="Gene3D" id="1.20.58.860">
    <property type="match status" value="1"/>
</dbReference>
<dbReference type="GO" id="GO:0006511">
    <property type="term" value="P:ubiquitin-dependent protein catabolic process"/>
    <property type="evidence" value="ECO:0007669"/>
    <property type="project" value="UniProtKB-UniRule"/>
</dbReference>
<dbReference type="InterPro" id="IPR038765">
    <property type="entry name" value="Papain-like_cys_pep_sf"/>
</dbReference>
<keyword evidence="4 7" id="KW-0833">Ubl conjugation pathway</keyword>
<dbReference type="GO" id="GO:0004843">
    <property type="term" value="F:cysteine-type deubiquitinase activity"/>
    <property type="evidence" value="ECO:0007669"/>
    <property type="project" value="UniProtKB-UniRule"/>
</dbReference>
<evidence type="ECO:0000256" key="6">
    <source>
        <dbReference type="ARBA" id="ARBA00022807"/>
    </source>
</evidence>
<evidence type="ECO:0000256" key="5">
    <source>
        <dbReference type="ARBA" id="ARBA00022801"/>
    </source>
</evidence>
<evidence type="ECO:0000256" key="11">
    <source>
        <dbReference type="RuleBase" id="RU361215"/>
    </source>
</evidence>
<keyword evidence="6 7" id="KW-0788">Thiol protease</keyword>
<gene>
    <name evidence="14" type="ORF">CYY_006436</name>
</gene>
<dbReference type="GO" id="GO:0016579">
    <property type="term" value="P:protein deubiquitination"/>
    <property type="evidence" value="ECO:0007669"/>
    <property type="project" value="InterPro"/>
</dbReference>
<evidence type="ECO:0000256" key="12">
    <source>
        <dbReference type="SAM" id="Coils"/>
    </source>
</evidence>
<dbReference type="InterPro" id="IPR001578">
    <property type="entry name" value="Peptidase_C12_UCH"/>
</dbReference>
<evidence type="ECO:0000256" key="3">
    <source>
        <dbReference type="ARBA" id="ARBA00022670"/>
    </source>
</evidence>
<dbReference type="PANTHER" id="PTHR10589:SF16">
    <property type="entry name" value="UBIQUITIN CARBOXYL-TERMINAL HYDROLASE ISOZYME L5"/>
    <property type="match status" value="1"/>
</dbReference>
<feature type="active site" description="Proton donor" evidence="8 10">
    <location>
        <position position="156"/>
    </location>
</feature>
<evidence type="ECO:0000256" key="4">
    <source>
        <dbReference type="ARBA" id="ARBA00022786"/>
    </source>
</evidence>
<evidence type="ECO:0000313" key="14">
    <source>
        <dbReference type="EMBL" id="KAF2072236.1"/>
    </source>
</evidence>
<organism evidence="14 15">
    <name type="scientific">Polysphondylium violaceum</name>
    <dbReference type="NCBI Taxonomy" id="133409"/>
    <lineage>
        <taxon>Eukaryota</taxon>
        <taxon>Amoebozoa</taxon>
        <taxon>Evosea</taxon>
        <taxon>Eumycetozoa</taxon>
        <taxon>Dictyostelia</taxon>
        <taxon>Dictyosteliales</taxon>
        <taxon>Dictyosteliaceae</taxon>
        <taxon>Polysphondylium</taxon>
    </lineage>
</organism>
<feature type="coiled-coil region" evidence="12">
    <location>
        <begin position="260"/>
        <end position="294"/>
    </location>
</feature>